<sequence length="99" mass="10539">MSPVLRLLTASLLAASCGVTLAGQTPSEPAPRSLLLGLKLSDAPRRITGGPGYAAETAQMNRGALAWTLGRCTRSELLYWTTALKVRPGEDGACWPRWS</sequence>
<evidence type="ECO:0000256" key="1">
    <source>
        <dbReference type="SAM" id="SignalP"/>
    </source>
</evidence>
<dbReference type="RefSeq" id="WP_034358966.1">
    <property type="nucleotide sequence ID" value="NZ_JHAC01000044.1"/>
</dbReference>
<accession>A0A016QMX3</accession>
<evidence type="ECO:0000313" key="3">
    <source>
        <dbReference type="Proteomes" id="UP000020492"/>
    </source>
</evidence>
<name>A0A016QMX3_9DEIO</name>
<dbReference type="EMBL" id="JHAC01000044">
    <property type="protein sequence ID" value="EYB67237.1"/>
    <property type="molecule type" value="Genomic_DNA"/>
</dbReference>
<dbReference type="STRING" id="1476583.DEIPH_ctg046orf0036"/>
<comment type="caution">
    <text evidence="2">The sequence shown here is derived from an EMBL/GenBank/DDBJ whole genome shotgun (WGS) entry which is preliminary data.</text>
</comment>
<feature type="chain" id="PRO_5001485448" evidence="1">
    <location>
        <begin position="23"/>
        <end position="99"/>
    </location>
</feature>
<protein>
    <submittedName>
        <fullName evidence="2">Uncharacterized protein</fullName>
    </submittedName>
</protein>
<dbReference type="PROSITE" id="PS51257">
    <property type="entry name" value="PROKAR_LIPOPROTEIN"/>
    <property type="match status" value="1"/>
</dbReference>
<evidence type="ECO:0000313" key="2">
    <source>
        <dbReference type="EMBL" id="EYB67237.1"/>
    </source>
</evidence>
<dbReference type="AlphaFoldDB" id="A0A016QMX3"/>
<dbReference type="OrthoDB" id="9833114at2"/>
<keyword evidence="1" id="KW-0732">Signal</keyword>
<dbReference type="PATRIC" id="fig|1476583.3.peg.2712"/>
<gene>
    <name evidence="2" type="ORF">DEIPH_ctg046orf0036</name>
</gene>
<reference evidence="2 3" key="1">
    <citation type="submission" date="2014-03" db="EMBL/GenBank/DDBJ databases">
        <title>Draft genome sequence of Deinococcus phoenicis 1P10ME.</title>
        <authorList>
            <person name="Stepanov V.G."/>
            <person name="Vaishampayan P."/>
            <person name="Venkateswaran K."/>
            <person name="Fox G.E."/>
        </authorList>
    </citation>
    <scope>NUCLEOTIDE SEQUENCE [LARGE SCALE GENOMIC DNA]</scope>
    <source>
        <strain evidence="2 3">1P10ME</strain>
    </source>
</reference>
<organism evidence="2 3">
    <name type="scientific">Deinococcus phoenicis</name>
    <dbReference type="NCBI Taxonomy" id="1476583"/>
    <lineage>
        <taxon>Bacteria</taxon>
        <taxon>Thermotogati</taxon>
        <taxon>Deinococcota</taxon>
        <taxon>Deinococci</taxon>
        <taxon>Deinococcales</taxon>
        <taxon>Deinococcaceae</taxon>
        <taxon>Deinococcus</taxon>
    </lineage>
</organism>
<dbReference type="Proteomes" id="UP000020492">
    <property type="component" value="Unassembled WGS sequence"/>
</dbReference>
<proteinExistence type="predicted"/>
<feature type="signal peptide" evidence="1">
    <location>
        <begin position="1"/>
        <end position="22"/>
    </location>
</feature>
<keyword evidence="3" id="KW-1185">Reference proteome</keyword>